<feature type="transmembrane region" description="Helical" evidence="5">
    <location>
        <begin position="144"/>
        <end position="165"/>
    </location>
</feature>
<feature type="domain" description="ABC transmembrane type-1" evidence="6">
    <location>
        <begin position="26"/>
        <end position="222"/>
    </location>
</feature>
<evidence type="ECO:0000313" key="8">
    <source>
        <dbReference type="Proteomes" id="UP000242502"/>
    </source>
</evidence>
<reference evidence="7 8" key="1">
    <citation type="journal article" date="2016" name="Appl. Environ. Microbiol.">
        <title>Lack of Overt Genome Reduction in the Bryostatin-Producing Bryozoan Symbiont "Candidatus Endobugula sertula".</title>
        <authorList>
            <person name="Miller I.J."/>
            <person name="Vanee N."/>
            <person name="Fong S.S."/>
            <person name="Lim-Fong G.E."/>
            <person name="Kwan J.C."/>
        </authorList>
    </citation>
    <scope>NUCLEOTIDE SEQUENCE [LARGE SCALE GENOMIC DNA]</scope>
    <source>
        <strain evidence="7">AB1-4</strain>
    </source>
</reference>
<keyword evidence="4 5" id="KW-0472">Membrane</keyword>
<comment type="subcellular location">
    <subcellularLocation>
        <location evidence="1 5">Cell membrane</location>
        <topology evidence="1 5">Multi-pass membrane protein</topology>
    </subcellularLocation>
</comment>
<evidence type="ECO:0000256" key="5">
    <source>
        <dbReference type="RuleBase" id="RU363032"/>
    </source>
</evidence>
<feature type="transmembrane region" description="Helical" evidence="5">
    <location>
        <begin position="25"/>
        <end position="54"/>
    </location>
</feature>
<evidence type="ECO:0000259" key="6">
    <source>
        <dbReference type="PROSITE" id="PS50928"/>
    </source>
</evidence>
<evidence type="ECO:0000256" key="3">
    <source>
        <dbReference type="ARBA" id="ARBA00022989"/>
    </source>
</evidence>
<feature type="transmembrane region" description="Helical" evidence="5">
    <location>
        <begin position="97"/>
        <end position="123"/>
    </location>
</feature>
<dbReference type="NCBIfam" id="NF038017">
    <property type="entry name" value="ABC_perm1"/>
    <property type="match status" value="1"/>
</dbReference>
<proteinExistence type="inferred from homology"/>
<accession>A0A1D2QQP3</accession>
<dbReference type="Gene3D" id="1.10.3720.10">
    <property type="entry name" value="MetI-like"/>
    <property type="match status" value="1"/>
</dbReference>
<feature type="transmembrane region" description="Helical" evidence="5">
    <location>
        <begin position="61"/>
        <end position="85"/>
    </location>
</feature>
<evidence type="ECO:0000256" key="4">
    <source>
        <dbReference type="ARBA" id="ARBA00023136"/>
    </source>
</evidence>
<sequence>MAEFLSILSDTVSLLVQWDSELREIILLSLQVSLSALTIAITIGLPMAMVLTAYRFRGERLIYIVVDTLMALPPVVVGLTVYLLLSRIGPLGVWGLLYTPTAMIIAQSLLITPIVIALSLQIFRNHWPLLKDQFTVLGVNRVRMLFILLHEARFGLTTVVLAAFGRAIAEIGAVMVVGGNIANETRVMTTAIAMETQQGNLHMAMALGMVLILLALLINSCVHFFGHRRPRKWDRRHA</sequence>
<dbReference type="InterPro" id="IPR035906">
    <property type="entry name" value="MetI-like_sf"/>
</dbReference>
<keyword evidence="3 5" id="KW-1133">Transmembrane helix</keyword>
<keyword evidence="2 5" id="KW-0812">Transmembrane</keyword>
<evidence type="ECO:0000256" key="1">
    <source>
        <dbReference type="ARBA" id="ARBA00004651"/>
    </source>
</evidence>
<dbReference type="InterPro" id="IPR000515">
    <property type="entry name" value="MetI-like"/>
</dbReference>
<dbReference type="PROSITE" id="PS50928">
    <property type="entry name" value="ABC_TM1"/>
    <property type="match status" value="1"/>
</dbReference>
<comment type="similarity">
    <text evidence="5">Belongs to the binding-protein-dependent transport system permease family.</text>
</comment>
<dbReference type="InterPro" id="IPR049783">
    <property type="entry name" value="ABC_perm_TupB-like"/>
</dbReference>
<dbReference type="PANTHER" id="PTHR43632">
    <property type="entry name" value="PERMEASE COMPONENT OF TUNGSTATE ABC TRANSPORTER"/>
    <property type="match status" value="1"/>
</dbReference>
<dbReference type="GO" id="GO:0005886">
    <property type="term" value="C:plasma membrane"/>
    <property type="evidence" value="ECO:0007669"/>
    <property type="project" value="UniProtKB-SubCell"/>
</dbReference>
<gene>
    <name evidence="7" type="ORF">AB835_06440</name>
</gene>
<dbReference type="EMBL" id="MDLC01000018">
    <property type="protein sequence ID" value="ODS23864.1"/>
    <property type="molecule type" value="Genomic_DNA"/>
</dbReference>
<name>A0A1D2QQP3_9GAMM</name>
<dbReference type="PANTHER" id="PTHR43632:SF1">
    <property type="entry name" value="PERMEASE COMPONENT OF TUNGSTATE ABC TRANSPORTER"/>
    <property type="match status" value="1"/>
</dbReference>
<dbReference type="Pfam" id="PF00528">
    <property type="entry name" value="BPD_transp_1"/>
    <property type="match status" value="1"/>
</dbReference>
<dbReference type="Proteomes" id="UP000242502">
    <property type="component" value="Unassembled WGS sequence"/>
</dbReference>
<organism evidence="7 8">
    <name type="scientific">Candidatus Endobugula sertula</name>
    <name type="common">Bugula neritina bacterial symbiont</name>
    <dbReference type="NCBI Taxonomy" id="62101"/>
    <lineage>
        <taxon>Bacteria</taxon>
        <taxon>Pseudomonadati</taxon>
        <taxon>Pseudomonadota</taxon>
        <taxon>Gammaproteobacteria</taxon>
        <taxon>Cellvibrionales</taxon>
        <taxon>Cellvibrionaceae</taxon>
        <taxon>Candidatus Endobugula</taxon>
    </lineage>
</organism>
<comment type="caution">
    <text evidence="7">The sequence shown here is derived from an EMBL/GenBank/DDBJ whole genome shotgun (WGS) entry which is preliminary data.</text>
</comment>
<evidence type="ECO:0000313" key="7">
    <source>
        <dbReference type="EMBL" id="ODS23864.1"/>
    </source>
</evidence>
<keyword evidence="5" id="KW-0813">Transport</keyword>
<dbReference type="STRING" id="62101.AB835_06440"/>
<dbReference type="AlphaFoldDB" id="A0A1D2QQP3"/>
<feature type="transmembrane region" description="Helical" evidence="5">
    <location>
        <begin position="204"/>
        <end position="226"/>
    </location>
</feature>
<evidence type="ECO:0000256" key="2">
    <source>
        <dbReference type="ARBA" id="ARBA00022692"/>
    </source>
</evidence>
<dbReference type="SUPFAM" id="SSF161098">
    <property type="entry name" value="MetI-like"/>
    <property type="match status" value="1"/>
</dbReference>
<dbReference type="CDD" id="cd06261">
    <property type="entry name" value="TM_PBP2"/>
    <property type="match status" value="1"/>
</dbReference>
<protein>
    <submittedName>
        <fullName evidence="7">ABC transporter permease</fullName>
    </submittedName>
</protein>
<dbReference type="GO" id="GO:0055085">
    <property type="term" value="P:transmembrane transport"/>
    <property type="evidence" value="ECO:0007669"/>
    <property type="project" value="InterPro"/>
</dbReference>